<dbReference type="SUPFAM" id="SSF46689">
    <property type="entry name" value="Homeodomain-like"/>
    <property type="match status" value="1"/>
</dbReference>
<keyword evidence="10" id="KW-0804">Transcription</keyword>
<evidence type="ECO:0000256" key="4">
    <source>
        <dbReference type="ARBA" id="ARBA00022741"/>
    </source>
</evidence>
<evidence type="ECO:0000256" key="2">
    <source>
        <dbReference type="ARBA" id="ARBA00022490"/>
    </source>
</evidence>
<accession>A0A2T5FWT1</accession>
<evidence type="ECO:0000256" key="10">
    <source>
        <dbReference type="ARBA" id="ARBA00023163"/>
    </source>
</evidence>
<dbReference type="FunFam" id="3.40.50.2300:FF:000018">
    <property type="entry name" value="DNA-binding transcriptional regulator NtrC"/>
    <property type="match status" value="1"/>
</dbReference>
<evidence type="ECO:0000256" key="6">
    <source>
        <dbReference type="ARBA" id="ARBA00023012"/>
    </source>
</evidence>
<keyword evidence="2" id="KW-0963">Cytoplasm</keyword>
<evidence type="ECO:0000256" key="5">
    <source>
        <dbReference type="ARBA" id="ARBA00022840"/>
    </source>
</evidence>
<evidence type="ECO:0000313" key="15">
    <source>
        <dbReference type="Proteomes" id="UP000244162"/>
    </source>
</evidence>
<dbReference type="CDD" id="cd17550">
    <property type="entry name" value="REC_NtrX-like"/>
    <property type="match status" value="1"/>
</dbReference>
<dbReference type="Gene3D" id="1.10.10.60">
    <property type="entry name" value="Homeodomain-like"/>
    <property type="match status" value="1"/>
</dbReference>
<dbReference type="InterPro" id="IPR002078">
    <property type="entry name" value="Sigma_54_int"/>
</dbReference>
<dbReference type="Pfam" id="PF25601">
    <property type="entry name" value="AAA_lid_14"/>
    <property type="match status" value="1"/>
</dbReference>
<dbReference type="InterPro" id="IPR027417">
    <property type="entry name" value="P-loop_NTPase"/>
</dbReference>
<sequence length="461" mass="50926">MALEVLIVDDEQDIRELVAGVLEDEGYQARTAGDSDATLGALGERRPSLVLLDVWLQGSRLDGLDLLDEIKRRDPSLPVLVFSGHGNIDTAVAAIRRGAVDFIEKPFESEKLLHLVARATETERLRRENASLKAQIGQDEELTGTSAAINAVRATLKRVAATGSRVLISGPAGVGKEVAARLLHLWSPRANAAFIVVSAARMTPERVEEELFGVEEGNELIRPGLLEQAHGGTLFLDEIADMPLTTQAKILRVLTDQSFTRIGGTRTVKVDVRVVSASARELSTEITAGRFREDLYYRLNVVPVHLPALAERREDIPVLVDHFVARYASERRVHTPLVSEEAMAALQAYDWPGNVRQLRNVVERTIILAPGDRIGRIDIDMLPPEVLNEQVQLAPGNAARSIMGTPLREARETFEREYLRVQIRRFSGNISRTATFIGMERSALHRKLKTLGLADSKGEEE</sequence>
<dbReference type="SUPFAM" id="SSF52540">
    <property type="entry name" value="P-loop containing nucleoside triphosphate hydrolases"/>
    <property type="match status" value="1"/>
</dbReference>
<dbReference type="GO" id="GO:0006355">
    <property type="term" value="P:regulation of DNA-templated transcription"/>
    <property type="evidence" value="ECO:0007669"/>
    <property type="project" value="InterPro"/>
</dbReference>
<dbReference type="Proteomes" id="UP000244162">
    <property type="component" value="Unassembled WGS sequence"/>
</dbReference>
<dbReference type="Gene3D" id="1.10.8.60">
    <property type="match status" value="1"/>
</dbReference>
<evidence type="ECO:0000256" key="8">
    <source>
        <dbReference type="ARBA" id="ARBA00023125"/>
    </source>
</evidence>
<dbReference type="PROSITE" id="PS00676">
    <property type="entry name" value="SIGMA54_INTERACT_2"/>
    <property type="match status" value="1"/>
</dbReference>
<dbReference type="PROSITE" id="PS50045">
    <property type="entry name" value="SIGMA54_INTERACT_4"/>
    <property type="match status" value="1"/>
</dbReference>
<dbReference type="Gene3D" id="3.40.50.300">
    <property type="entry name" value="P-loop containing nucleotide triphosphate hydrolases"/>
    <property type="match status" value="1"/>
</dbReference>
<dbReference type="InterPro" id="IPR001789">
    <property type="entry name" value="Sig_transdc_resp-reg_receiver"/>
</dbReference>
<dbReference type="PROSITE" id="PS00688">
    <property type="entry name" value="SIGMA54_INTERACT_3"/>
    <property type="match status" value="1"/>
</dbReference>
<keyword evidence="7" id="KW-0805">Transcription regulation</keyword>
<keyword evidence="3 11" id="KW-0597">Phosphoprotein</keyword>
<dbReference type="GO" id="GO:0043565">
    <property type="term" value="F:sequence-specific DNA binding"/>
    <property type="evidence" value="ECO:0007669"/>
    <property type="project" value="InterPro"/>
</dbReference>
<dbReference type="SMART" id="SM00448">
    <property type="entry name" value="REC"/>
    <property type="match status" value="1"/>
</dbReference>
<keyword evidence="6" id="KW-0902">Two-component regulatory system</keyword>
<evidence type="ECO:0000313" key="14">
    <source>
        <dbReference type="EMBL" id="PTQ10251.1"/>
    </source>
</evidence>
<keyword evidence="8" id="KW-0238">DNA-binding</keyword>
<dbReference type="InterPro" id="IPR025943">
    <property type="entry name" value="Sigma_54_int_dom_ATP-bd_2"/>
</dbReference>
<evidence type="ECO:0000256" key="11">
    <source>
        <dbReference type="PROSITE-ProRule" id="PRU00169"/>
    </source>
</evidence>
<dbReference type="FunFam" id="1.10.8.60:FF:000014">
    <property type="entry name" value="DNA-binding transcriptional regulator NtrC"/>
    <property type="match status" value="1"/>
</dbReference>
<comment type="caution">
    <text evidence="14">The sequence shown here is derived from an EMBL/GenBank/DDBJ whole genome shotgun (WGS) entry which is preliminary data.</text>
</comment>
<keyword evidence="15" id="KW-1185">Reference proteome</keyword>
<dbReference type="InterPro" id="IPR002197">
    <property type="entry name" value="HTH_Fis"/>
</dbReference>
<keyword evidence="5" id="KW-0067">ATP-binding</keyword>
<dbReference type="InterPro" id="IPR003593">
    <property type="entry name" value="AAA+_ATPase"/>
</dbReference>
<dbReference type="GO" id="GO:0000160">
    <property type="term" value="P:phosphorelay signal transduction system"/>
    <property type="evidence" value="ECO:0007669"/>
    <property type="project" value="UniProtKB-KW"/>
</dbReference>
<evidence type="ECO:0000259" key="13">
    <source>
        <dbReference type="PROSITE" id="PS50110"/>
    </source>
</evidence>
<dbReference type="EMBL" id="NWBU01000010">
    <property type="protein sequence ID" value="PTQ10251.1"/>
    <property type="molecule type" value="Genomic_DNA"/>
</dbReference>
<dbReference type="PANTHER" id="PTHR32071">
    <property type="entry name" value="TRANSCRIPTIONAL REGULATORY PROTEIN"/>
    <property type="match status" value="1"/>
</dbReference>
<name>A0A2T5FWT1_9SPHN</name>
<proteinExistence type="predicted"/>
<feature type="domain" description="Response regulatory" evidence="13">
    <location>
        <begin position="4"/>
        <end position="120"/>
    </location>
</feature>
<dbReference type="RefSeq" id="WP_107968637.1">
    <property type="nucleotide sequence ID" value="NZ_NWBU01000010.1"/>
</dbReference>
<keyword evidence="9" id="KW-0010">Activator</keyword>
<evidence type="ECO:0000256" key="9">
    <source>
        <dbReference type="ARBA" id="ARBA00023159"/>
    </source>
</evidence>
<feature type="domain" description="Sigma-54 factor interaction" evidence="12">
    <location>
        <begin position="142"/>
        <end position="367"/>
    </location>
</feature>
<dbReference type="AlphaFoldDB" id="A0A2T5FWT1"/>
<comment type="subcellular location">
    <subcellularLocation>
        <location evidence="1">Cytoplasm</location>
    </subcellularLocation>
</comment>
<protein>
    <submittedName>
        <fullName evidence="14">Sigma-54-dependent Fis family transcriptional regulator</fullName>
    </submittedName>
</protein>
<dbReference type="Gene3D" id="3.40.50.2300">
    <property type="match status" value="1"/>
</dbReference>
<dbReference type="InterPro" id="IPR009057">
    <property type="entry name" value="Homeodomain-like_sf"/>
</dbReference>
<evidence type="ECO:0000259" key="12">
    <source>
        <dbReference type="PROSITE" id="PS50045"/>
    </source>
</evidence>
<dbReference type="CDD" id="cd00009">
    <property type="entry name" value="AAA"/>
    <property type="match status" value="1"/>
</dbReference>
<reference evidence="14 15" key="1">
    <citation type="submission" date="2017-09" db="EMBL/GenBank/DDBJ databases">
        <title>Sphingomonas panjinensis sp.nov., isolated from oil-contaminated soil.</title>
        <authorList>
            <person name="Wang L."/>
            <person name="Chen L."/>
        </authorList>
    </citation>
    <scope>NUCLEOTIDE SEQUENCE [LARGE SCALE GENOMIC DNA]</scope>
    <source>
        <strain evidence="14 15">FW-11</strain>
    </source>
</reference>
<dbReference type="FunFam" id="1.10.10.60:FF:000165">
    <property type="entry name" value="Two-component system nitrogen regulation response regulator NtrX"/>
    <property type="match status" value="1"/>
</dbReference>
<keyword evidence="4" id="KW-0547">Nucleotide-binding</keyword>
<dbReference type="OrthoDB" id="9154941at2"/>
<evidence type="ECO:0000256" key="3">
    <source>
        <dbReference type="ARBA" id="ARBA00022553"/>
    </source>
</evidence>
<dbReference type="Pfam" id="PF02954">
    <property type="entry name" value="HTH_8"/>
    <property type="match status" value="1"/>
</dbReference>
<dbReference type="InterPro" id="IPR058031">
    <property type="entry name" value="AAA_lid_NorR"/>
</dbReference>
<dbReference type="GO" id="GO:0005524">
    <property type="term" value="F:ATP binding"/>
    <property type="evidence" value="ECO:0007669"/>
    <property type="project" value="UniProtKB-KW"/>
</dbReference>
<evidence type="ECO:0000256" key="7">
    <source>
        <dbReference type="ARBA" id="ARBA00023015"/>
    </source>
</evidence>
<dbReference type="PROSITE" id="PS50110">
    <property type="entry name" value="RESPONSE_REGULATORY"/>
    <property type="match status" value="1"/>
</dbReference>
<gene>
    <name evidence="14" type="ORF">CLG96_14170</name>
</gene>
<feature type="modified residue" description="4-aspartylphosphate" evidence="11">
    <location>
        <position position="53"/>
    </location>
</feature>
<dbReference type="GO" id="GO:0005737">
    <property type="term" value="C:cytoplasm"/>
    <property type="evidence" value="ECO:0007669"/>
    <property type="project" value="UniProtKB-SubCell"/>
</dbReference>
<dbReference type="SUPFAM" id="SSF52172">
    <property type="entry name" value="CheY-like"/>
    <property type="match status" value="1"/>
</dbReference>
<dbReference type="SMART" id="SM00382">
    <property type="entry name" value="AAA"/>
    <property type="match status" value="1"/>
</dbReference>
<dbReference type="FunFam" id="3.40.50.300:FF:000006">
    <property type="entry name" value="DNA-binding transcriptional regulator NtrC"/>
    <property type="match status" value="1"/>
</dbReference>
<dbReference type="PANTHER" id="PTHR32071:SF17">
    <property type="entry name" value="TRANSCRIPTIONAL REGULATOR (NTRC FAMILY)"/>
    <property type="match status" value="1"/>
</dbReference>
<organism evidence="14 15">
    <name type="scientific">Sphingomonas oleivorans</name>
    <dbReference type="NCBI Taxonomy" id="1735121"/>
    <lineage>
        <taxon>Bacteria</taxon>
        <taxon>Pseudomonadati</taxon>
        <taxon>Pseudomonadota</taxon>
        <taxon>Alphaproteobacteria</taxon>
        <taxon>Sphingomonadales</taxon>
        <taxon>Sphingomonadaceae</taxon>
        <taxon>Sphingomonas</taxon>
    </lineage>
</organism>
<evidence type="ECO:0000256" key="1">
    <source>
        <dbReference type="ARBA" id="ARBA00004496"/>
    </source>
</evidence>
<dbReference type="Pfam" id="PF00158">
    <property type="entry name" value="Sigma54_activat"/>
    <property type="match status" value="1"/>
</dbReference>
<dbReference type="InterPro" id="IPR011006">
    <property type="entry name" value="CheY-like_superfamily"/>
</dbReference>
<dbReference type="Pfam" id="PF00072">
    <property type="entry name" value="Response_reg"/>
    <property type="match status" value="1"/>
</dbReference>
<dbReference type="InterPro" id="IPR025944">
    <property type="entry name" value="Sigma_54_int_dom_CS"/>
</dbReference>